<comment type="caution">
    <text evidence="12">The sequence shown here is derived from an EMBL/GenBank/DDBJ whole genome shotgun (WGS) entry which is preliminary data.</text>
</comment>
<gene>
    <name evidence="12" type="ORF">CIAN88_07265</name>
</gene>
<dbReference type="NCBIfam" id="TIGR00634">
    <property type="entry name" value="recN"/>
    <property type="match status" value="1"/>
</dbReference>
<dbReference type="PANTHER" id="PTHR11059">
    <property type="entry name" value="DNA REPAIR PROTEIN RECN"/>
    <property type="match status" value="1"/>
</dbReference>
<evidence type="ECO:0000256" key="6">
    <source>
        <dbReference type="ARBA" id="ARBA00022840"/>
    </source>
</evidence>
<evidence type="ECO:0000256" key="9">
    <source>
        <dbReference type="PIRNR" id="PIRNR003128"/>
    </source>
</evidence>
<dbReference type="GO" id="GO:0006310">
    <property type="term" value="P:DNA recombination"/>
    <property type="evidence" value="ECO:0007669"/>
    <property type="project" value="InterPro"/>
</dbReference>
<dbReference type="InterPro" id="IPR027417">
    <property type="entry name" value="P-loop_NTPase"/>
</dbReference>
<sequence>MLTQIYVKNFILMDEVQLELHDNMSAFTGETGAGKSLLMDAIGILKGDRVNSDMIKEGCDKAVIEGVFELAPQHSVLQQLQDAGHECEDGLLIVTREVTREGRSIVRINQRTTTVSFVKQIVSQLVDIHSQHDTQYLRNAASHQLLLDRFARDEDLLAKTKQSYHSYRSMKDALEEALHSDYNEDDLEFLTFQLNEIDEVQLQEEELEALEQEQKRMMAYEKLSSSAAQAVALLDEGSVSSIYESYRLLHALHEDETFTDAAAQLLDLYYALDEQCSRVRTHLEELEFDEGRFHELQERIFLIHKIQRKYGGSYAAVMEKRSFLEKKIDSILHRQDFIAKSEKELEKARKVYEEDCMQLHVLREKKARELEQLILQQLKDLQLPNARFHVELEPFEGNAQGSDKITFLVSMNAGERLRPLQATASGGELSRFMLGLKTVFTRLTGIDTIIFDEIDTGVSGSVAFSIGKKMRQLAQRTQVFCVTHLASVAACAMQHYVVEKHQEGGHTETTIRLLNDKERIQEMAVISQGSTSESALQAAKELYELAKKETGNN</sequence>
<keyword evidence="7 9" id="KW-0234">DNA repair</keyword>
<dbReference type="GO" id="GO:0009432">
    <property type="term" value="P:SOS response"/>
    <property type="evidence" value="ECO:0007669"/>
    <property type="project" value="TreeGrafter"/>
</dbReference>
<keyword evidence="10" id="KW-0175">Coiled coil</keyword>
<evidence type="ECO:0000256" key="3">
    <source>
        <dbReference type="ARBA" id="ARBA00021315"/>
    </source>
</evidence>
<dbReference type="PANTHER" id="PTHR11059:SF0">
    <property type="entry name" value="DNA REPAIR PROTEIN RECN"/>
    <property type="match status" value="1"/>
</dbReference>
<evidence type="ECO:0000256" key="8">
    <source>
        <dbReference type="ARBA" id="ARBA00033408"/>
    </source>
</evidence>
<evidence type="ECO:0000256" key="1">
    <source>
        <dbReference type="ARBA" id="ARBA00003618"/>
    </source>
</evidence>
<feature type="domain" description="RecF/RecN/SMC N-terminal" evidence="11">
    <location>
        <begin position="1"/>
        <end position="503"/>
    </location>
</feature>
<dbReference type="GO" id="GO:0043590">
    <property type="term" value="C:bacterial nucleoid"/>
    <property type="evidence" value="ECO:0007669"/>
    <property type="project" value="TreeGrafter"/>
</dbReference>
<keyword evidence="6" id="KW-0067">ATP-binding</keyword>
<evidence type="ECO:0000313" key="13">
    <source>
        <dbReference type="Proteomes" id="UP000030008"/>
    </source>
</evidence>
<protein>
    <recommendedName>
        <fullName evidence="3 9">DNA repair protein RecN</fullName>
    </recommendedName>
    <alternativeName>
        <fullName evidence="8 9">Recombination protein N</fullName>
    </alternativeName>
</protein>
<feature type="coiled-coil region" evidence="10">
    <location>
        <begin position="190"/>
        <end position="223"/>
    </location>
</feature>
<dbReference type="GO" id="GO:0006281">
    <property type="term" value="P:DNA repair"/>
    <property type="evidence" value="ECO:0007669"/>
    <property type="project" value="UniProtKB-KW"/>
</dbReference>
<reference evidence="12 13" key="1">
    <citation type="submission" date="2014-08" db="EMBL/GenBank/DDBJ databases">
        <title>Clostridium innocuum, an unnegligible vancomycin-resistant pathogen causing extra-intestinal infections.</title>
        <authorList>
            <person name="Feng Y."/>
            <person name="Chiu C.-H."/>
        </authorList>
    </citation>
    <scope>NUCLEOTIDE SEQUENCE [LARGE SCALE GENOMIC DNA]</scope>
    <source>
        <strain evidence="12 13">AN88</strain>
    </source>
</reference>
<dbReference type="GO" id="GO:0005524">
    <property type="term" value="F:ATP binding"/>
    <property type="evidence" value="ECO:0007669"/>
    <property type="project" value="UniProtKB-KW"/>
</dbReference>
<dbReference type="AlphaFoldDB" id="A0A099IA35"/>
<dbReference type="InterPro" id="IPR004604">
    <property type="entry name" value="DNA_recomb/repair_RecN"/>
</dbReference>
<dbReference type="Proteomes" id="UP000030008">
    <property type="component" value="Unassembled WGS sequence"/>
</dbReference>
<dbReference type="Gene3D" id="3.40.50.300">
    <property type="entry name" value="P-loop containing nucleotide triphosphate hydrolases"/>
    <property type="match status" value="2"/>
</dbReference>
<dbReference type="InterPro" id="IPR003395">
    <property type="entry name" value="RecF/RecN/SMC_N"/>
</dbReference>
<dbReference type="PIRSF" id="PIRSF003128">
    <property type="entry name" value="RecN"/>
    <property type="match status" value="1"/>
</dbReference>
<evidence type="ECO:0000256" key="2">
    <source>
        <dbReference type="ARBA" id="ARBA00009441"/>
    </source>
</evidence>
<evidence type="ECO:0000256" key="10">
    <source>
        <dbReference type="SAM" id="Coils"/>
    </source>
</evidence>
<keyword evidence="4" id="KW-0547">Nucleotide-binding</keyword>
<dbReference type="SUPFAM" id="SSF52540">
    <property type="entry name" value="P-loop containing nucleoside triphosphate hydrolases"/>
    <property type="match status" value="1"/>
</dbReference>
<accession>A0A099IA35</accession>
<dbReference type="CDD" id="cd03241">
    <property type="entry name" value="ABC_RecN"/>
    <property type="match status" value="2"/>
</dbReference>
<dbReference type="EMBL" id="JQIF01000033">
    <property type="protein sequence ID" value="KGJ53768.1"/>
    <property type="molecule type" value="Genomic_DNA"/>
</dbReference>
<name>A0A099IA35_CLOIN</name>
<evidence type="ECO:0000256" key="7">
    <source>
        <dbReference type="ARBA" id="ARBA00023204"/>
    </source>
</evidence>
<comment type="similarity">
    <text evidence="2 9">Belongs to the RecN family.</text>
</comment>
<proteinExistence type="inferred from homology"/>
<comment type="function">
    <text evidence="1 9">May be involved in recombinational repair of damaged DNA.</text>
</comment>
<evidence type="ECO:0000313" key="12">
    <source>
        <dbReference type="EMBL" id="KGJ53768.1"/>
    </source>
</evidence>
<dbReference type="Pfam" id="PF02463">
    <property type="entry name" value="SMC_N"/>
    <property type="match status" value="1"/>
</dbReference>
<keyword evidence="5 9" id="KW-0227">DNA damage</keyword>
<dbReference type="RefSeq" id="WP_044904779.1">
    <property type="nucleotide sequence ID" value="NZ_JQIF01000033.1"/>
</dbReference>
<evidence type="ECO:0000256" key="5">
    <source>
        <dbReference type="ARBA" id="ARBA00022763"/>
    </source>
</evidence>
<organism evidence="12 13">
    <name type="scientific">Clostridium innocuum</name>
    <dbReference type="NCBI Taxonomy" id="1522"/>
    <lineage>
        <taxon>Bacteria</taxon>
        <taxon>Bacillati</taxon>
        <taxon>Bacillota</taxon>
        <taxon>Clostridia</taxon>
        <taxon>Eubacteriales</taxon>
        <taxon>Clostridiaceae</taxon>
        <taxon>Clostridium</taxon>
    </lineage>
</organism>
<evidence type="ECO:0000259" key="11">
    <source>
        <dbReference type="Pfam" id="PF02463"/>
    </source>
</evidence>
<evidence type="ECO:0000256" key="4">
    <source>
        <dbReference type="ARBA" id="ARBA00022741"/>
    </source>
</evidence>